<evidence type="ECO:0000313" key="1">
    <source>
        <dbReference type="EMBL" id="KOF73112.1"/>
    </source>
</evidence>
<dbReference type="AlphaFoldDB" id="A0A0L8G7W1"/>
<organism evidence="1">
    <name type="scientific">Octopus bimaculoides</name>
    <name type="common">California two-spotted octopus</name>
    <dbReference type="NCBI Taxonomy" id="37653"/>
    <lineage>
        <taxon>Eukaryota</taxon>
        <taxon>Metazoa</taxon>
        <taxon>Spiralia</taxon>
        <taxon>Lophotrochozoa</taxon>
        <taxon>Mollusca</taxon>
        <taxon>Cephalopoda</taxon>
        <taxon>Coleoidea</taxon>
        <taxon>Octopodiformes</taxon>
        <taxon>Octopoda</taxon>
        <taxon>Incirrata</taxon>
        <taxon>Octopodidae</taxon>
        <taxon>Octopus</taxon>
    </lineage>
</organism>
<dbReference type="EMBL" id="KQ423313">
    <property type="protein sequence ID" value="KOF73112.1"/>
    <property type="molecule type" value="Genomic_DNA"/>
</dbReference>
<protein>
    <submittedName>
        <fullName evidence="1">Uncharacterized protein</fullName>
    </submittedName>
</protein>
<sequence>MIGLYSFNLIAYRQGTDHIACHWSRLSYIKNEVEFVSCKLKKLIFHINNPLQKKNDIFHLTMIMIVHKKTPQVTLLSKMGVIVGEIVLEA</sequence>
<name>A0A0L8G7W1_OCTBM</name>
<gene>
    <name evidence="1" type="ORF">OCBIM_22038395mg</name>
</gene>
<reference evidence="1" key="1">
    <citation type="submission" date="2015-07" db="EMBL/GenBank/DDBJ databases">
        <title>MeaNS - Measles Nucleotide Surveillance Program.</title>
        <authorList>
            <person name="Tran T."/>
            <person name="Druce J."/>
        </authorList>
    </citation>
    <scope>NUCLEOTIDE SEQUENCE</scope>
    <source>
        <strain evidence="1">UCB-OBI-ISO-001</strain>
        <tissue evidence="1">Gonad</tissue>
    </source>
</reference>
<accession>A0A0L8G7W1</accession>
<proteinExistence type="predicted"/>